<feature type="transmembrane region" description="Helical" evidence="10">
    <location>
        <begin position="12"/>
        <end position="37"/>
    </location>
</feature>
<keyword evidence="11" id="KW-0997">Cell inner membrane</keyword>
<keyword evidence="5" id="KW-1003">Cell membrane</keyword>
<dbReference type="InterPro" id="IPR011867">
    <property type="entry name" value="ModB_ABC"/>
</dbReference>
<evidence type="ECO:0000313" key="14">
    <source>
        <dbReference type="Proteomes" id="UP001499915"/>
    </source>
</evidence>
<name>A0ABN1IAG7_9GAMM</name>
<comment type="subcellular location">
    <subcellularLocation>
        <location evidence="11">Cell inner membrane</location>
        <topology evidence="11">Multi-pass membrane protein</topology>
    </subcellularLocation>
    <subcellularLocation>
        <location evidence="2 10">Cell membrane</location>
        <topology evidence="2 10">Multi-pass membrane protein</topology>
    </subcellularLocation>
</comment>
<evidence type="ECO:0000256" key="7">
    <source>
        <dbReference type="ARBA" id="ARBA00022692"/>
    </source>
</evidence>
<evidence type="ECO:0000256" key="1">
    <source>
        <dbReference type="ARBA" id="ARBA00002949"/>
    </source>
</evidence>
<feature type="transmembrane region" description="Helical" evidence="10">
    <location>
        <begin position="148"/>
        <end position="171"/>
    </location>
</feature>
<evidence type="ECO:0000256" key="2">
    <source>
        <dbReference type="ARBA" id="ARBA00004651"/>
    </source>
</evidence>
<reference evidence="13 14" key="1">
    <citation type="journal article" date="2019" name="Int. J. Syst. Evol. Microbiol.">
        <title>The Global Catalogue of Microorganisms (GCM) 10K type strain sequencing project: providing services to taxonomists for standard genome sequencing and annotation.</title>
        <authorList>
            <consortium name="The Broad Institute Genomics Platform"/>
            <consortium name="The Broad Institute Genome Sequencing Center for Infectious Disease"/>
            <person name="Wu L."/>
            <person name="Ma J."/>
        </authorList>
    </citation>
    <scope>NUCLEOTIDE SEQUENCE [LARGE SCALE GENOMIC DNA]</scope>
    <source>
        <strain evidence="13 14">JCM 15134</strain>
    </source>
</reference>
<feature type="transmembrane region" description="Helical" evidence="10">
    <location>
        <begin position="49"/>
        <end position="68"/>
    </location>
</feature>
<dbReference type="PANTHER" id="PTHR30183">
    <property type="entry name" value="MOLYBDENUM TRANSPORT SYSTEM PERMEASE PROTEIN MODB"/>
    <property type="match status" value="1"/>
</dbReference>
<feature type="transmembrane region" description="Helical" evidence="10">
    <location>
        <begin position="197"/>
        <end position="218"/>
    </location>
</feature>
<dbReference type="Proteomes" id="UP001499915">
    <property type="component" value="Unassembled WGS sequence"/>
</dbReference>
<comment type="function">
    <text evidence="1 11">Part of the binding-protein-dependent transport system for molybdenum; probably responsible for the translocation of the substrate across the membrane.</text>
</comment>
<dbReference type="PROSITE" id="PS50928">
    <property type="entry name" value="ABC_TM1"/>
    <property type="match status" value="1"/>
</dbReference>
<comment type="similarity">
    <text evidence="3 11">Belongs to the binding-protein-dependent transport system permease family. CysTW subfamily.</text>
</comment>
<dbReference type="InterPro" id="IPR035906">
    <property type="entry name" value="MetI-like_sf"/>
</dbReference>
<organism evidence="13 14">
    <name type="scientific">Marinobacterium maritimum</name>
    <dbReference type="NCBI Taxonomy" id="500162"/>
    <lineage>
        <taxon>Bacteria</taxon>
        <taxon>Pseudomonadati</taxon>
        <taxon>Pseudomonadota</taxon>
        <taxon>Gammaproteobacteria</taxon>
        <taxon>Oceanospirillales</taxon>
        <taxon>Oceanospirillaceae</taxon>
        <taxon>Marinobacterium</taxon>
    </lineage>
</organism>
<keyword evidence="9 10" id="KW-0472">Membrane</keyword>
<evidence type="ECO:0000256" key="6">
    <source>
        <dbReference type="ARBA" id="ARBA00022505"/>
    </source>
</evidence>
<evidence type="ECO:0000259" key="12">
    <source>
        <dbReference type="PROSITE" id="PS50928"/>
    </source>
</evidence>
<dbReference type="EMBL" id="BAAAET010000008">
    <property type="protein sequence ID" value="GAA0702606.1"/>
    <property type="molecule type" value="Genomic_DNA"/>
</dbReference>
<comment type="caution">
    <text evidence="13">The sequence shown here is derived from an EMBL/GenBank/DDBJ whole genome shotgun (WGS) entry which is preliminary data.</text>
</comment>
<feature type="transmembrane region" description="Helical" evidence="10">
    <location>
        <begin position="88"/>
        <end position="108"/>
    </location>
</feature>
<dbReference type="NCBIfam" id="TIGR02141">
    <property type="entry name" value="modB_ABC"/>
    <property type="match status" value="1"/>
</dbReference>
<keyword evidence="4 10" id="KW-0813">Transport</keyword>
<evidence type="ECO:0000256" key="8">
    <source>
        <dbReference type="ARBA" id="ARBA00022989"/>
    </source>
</evidence>
<dbReference type="RefSeq" id="WP_343808997.1">
    <property type="nucleotide sequence ID" value="NZ_BAAAET010000008.1"/>
</dbReference>
<dbReference type="Gene3D" id="1.10.3720.10">
    <property type="entry name" value="MetI-like"/>
    <property type="match status" value="1"/>
</dbReference>
<keyword evidence="6 11" id="KW-0500">Molybdenum</keyword>
<accession>A0ABN1IAG7</accession>
<evidence type="ECO:0000256" key="5">
    <source>
        <dbReference type="ARBA" id="ARBA00022475"/>
    </source>
</evidence>
<evidence type="ECO:0000256" key="4">
    <source>
        <dbReference type="ARBA" id="ARBA00022448"/>
    </source>
</evidence>
<evidence type="ECO:0000256" key="9">
    <source>
        <dbReference type="ARBA" id="ARBA00023136"/>
    </source>
</evidence>
<keyword evidence="14" id="KW-1185">Reference proteome</keyword>
<evidence type="ECO:0000256" key="10">
    <source>
        <dbReference type="RuleBase" id="RU363032"/>
    </source>
</evidence>
<gene>
    <name evidence="13" type="primary">modB</name>
    <name evidence="13" type="ORF">GCM10009104_34980</name>
</gene>
<feature type="domain" description="ABC transmembrane type-1" evidence="12">
    <location>
        <begin position="11"/>
        <end position="217"/>
    </location>
</feature>
<protein>
    <recommendedName>
        <fullName evidence="11">Molybdenum transport system permease</fullName>
    </recommendedName>
</protein>
<keyword evidence="8 10" id="KW-1133">Transmembrane helix</keyword>
<sequence length="228" mass="25108">MLPTEQDLAALWLTLQLASLTTLILLLLGTPFAWWLAHTHRRWKVIPEALVALPLILPPTVLGFYLLLAFAPDGILGAPWHWLTGSGLAFTFTGLLIGSILYSLPFVVQPLQSGFEQLDQGLLQAARSLGASRLSCFRRIVIPLCRRSFLTAITLGFAHTVGEFGVVLMIGGNIPGSTQVLSIALYDHVETLEYARAHWLAGGLLLFSISLLLLLYSLNRRQQAEIIR</sequence>
<proteinExistence type="inferred from homology"/>
<dbReference type="SUPFAM" id="SSF161098">
    <property type="entry name" value="MetI-like"/>
    <property type="match status" value="1"/>
</dbReference>
<dbReference type="PANTHER" id="PTHR30183:SF8">
    <property type="entry name" value="MOLYBDENUM TRANSPORT SYSTEM PERMEASE"/>
    <property type="match status" value="1"/>
</dbReference>
<evidence type="ECO:0000256" key="3">
    <source>
        <dbReference type="ARBA" id="ARBA00007069"/>
    </source>
</evidence>
<evidence type="ECO:0000313" key="13">
    <source>
        <dbReference type="EMBL" id="GAA0702606.1"/>
    </source>
</evidence>
<dbReference type="CDD" id="cd06261">
    <property type="entry name" value="TM_PBP2"/>
    <property type="match status" value="1"/>
</dbReference>
<dbReference type="InterPro" id="IPR000515">
    <property type="entry name" value="MetI-like"/>
</dbReference>
<keyword evidence="7 10" id="KW-0812">Transmembrane</keyword>
<evidence type="ECO:0000256" key="11">
    <source>
        <dbReference type="RuleBase" id="RU365097"/>
    </source>
</evidence>
<dbReference type="Pfam" id="PF00528">
    <property type="entry name" value="BPD_transp_1"/>
    <property type="match status" value="1"/>
</dbReference>